<dbReference type="AlphaFoldDB" id="A0A411WM21"/>
<protein>
    <submittedName>
        <fullName evidence="2">Lytic transglycosylase domain-containing protein</fullName>
    </submittedName>
</protein>
<dbReference type="OrthoDB" id="5945995at2"/>
<feature type="chain" id="PRO_5019400092" evidence="1">
    <location>
        <begin position="22"/>
        <end position="178"/>
    </location>
</feature>
<dbReference type="InterPro" id="IPR023346">
    <property type="entry name" value="Lysozyme-like_dom_sf"/>
</dbReference>
<gene>
    <name evidence="2" type="ORF">EKN56_12915</name>
</gene>
<feature type="signal peptide" evidence="1">
    <location>
        <begin position="1"/>
        <end position="21"/>
    </location>
</feature>
<proteinExistence type="predicted"/>
<dbReference type="Proteomes" id="UP000293154">
    <property type="component" value="Chromosome"/>
</dbReference>
<keyword evidence="3" id="KW-1185">Reference proteome</keyword>
<dbReference type="SUPFAM" id="SSF53955">
    <property type="entry name" value="Lysozyme-like"/>
    <property type="match status" value="1"/>
</dbReference>
<keyword evidence="1" id="KW-0732">Signal</keyword>
<accession>A0A411WM21</accession>
<dbReference type="KEGG" id="prag:EKN56_12915"/>
<name>A0A411WM21_9GAMM</name>
<evidence type="ECO:0000256" key="1">
    <source>
        <dbReference type="SAM" id="SignalP"/>
    </source>
</evidence>
<organism evidence="2 3">
    <name type="scientific">Limnobaculum zhutongyuii</name>
    <dbReference type="NCBI Taxonomy" id="2498113"/>
    <lineage>
        <taxon>Bacteria</taxon>
        <taxon>Pseudomonadati</taxon>
        <taxon>Pseudomonadota</taxon>
        <taxon>Gammaproteobacteria</taxon>
        <taxon>Enterobacterales</taxon>
        <taxon>Budviciaceae</taxon>
        <taxon>Limnobaculum</taxon>
    </lineage>
</organism>
<dbReference type="RefSeq" id="WP_130592153.1">
    <property type="nucleotide sequence ID" value="NZ_CP034752.1"/>
</dbReference>
<sequence>MGTRLAIIIMTLFASLSSSFASLNAVPVGYKQVAAQYNIPAEILYAIALTESGTKLRQGIRPWPWTINVAGKGYRYPTQKDACIALTGFMRSTRLKRIDVGLGQTNLGYNGHHYQSSCEGFSPYKNLHVTAKILNECYQSQGRGSWLNAAACYHRPAGGRPAQTYRLAVQRHLKTVTQ</sequence>
<reference evidence="2 3" key="1">
    <citation type="submission" date="2019-03" db="EMBL/GenBank/DDBJ databases">
        <title>Pragia sp. nov. isolated from the gut tract of Carduelis flavirostris.</title>
        <authorList>
            <person name="Ge Y."/>
        </authorList>
    </citation>
    <scope>NUCLEOTIDE SEQUENCE [LARGE SCALE GENOMIC DNA]</scope>
    <source>
        <strain evidence="2 3">CF-458</strain>
    </source>
</reference>
<dbReference type="Gene3D" id="1.10.530.10">
    <property type="match status" value="1"/>
</dbReference>
<dbReference type="EMBL" id="CP034752">
    <property type="protein sequence ID" value="QBH97218.1"/>
    <property type="molecule type" value="Genomic_DNA"/>
</dbReference>
<evidence type="ECO:0000313" key="3">
    <source>
        <dbReference type="Proteomes" id="UP000293154"/>
    </source>
</evidence>
<evidence type="ECO:0000313" key="2">
    <source>
        <dbReference type="EMBL" id="QBH97218.1"/>
    </source>
</evidence>